<dbReference type="EMBL" id="VSSQ01087793">
    <property type="protein sequence ID" value="MPN34640.1"/>
    <property type="molecule type" value="Genomic_DNA"/>
</dbReference>
<dbReference type="Pfam" id="PF20648">
    <property type="entry name" value="DUF6809"/>
    <property type="match status" value="1"/>
</dbReference>
<organism evidence="1">
    <name type="scientific">bioreactor metagenome</name>
    <dbReference type="NCBI Taxonomy" id="1076179"/>
    <lineage>
        <taxon>unclassified sequences</taxon>
        <taxon>metagenomes</taxon>
        <taxon>ecological metagenomes</taxon>
    </lineage>
</organism>
<comment type="caution">
    <text evidence="1">The sequence shown here is derived from an EMBL/GenBank/DDBJ whole genome shotgun (WGS) entry which is preliminary data.</text>
</comment>
<evidence type="ECO:0000313" key="1">
    <source>
        <dbReference type="EMBL" id="MPN34640.1"/>
    </source>
</evidence>
<dbReference type="AlphaFoldDB" id="A0A645H7I1"/>
<gene>
    <name evidence="1" type="ORF">SDC9_182134</name>
</gene>
<name>A0A645H7I1_9ZZZZ</name>
<accession>A0A645H7I1</accession>
<reference evidence="1" key="1">
    <citation type="submission" date="2019-08" db="EMBL/GenBank/DDBJ databases">
        <authorList>
            <person name="Kucharzyk K."/>
            <person name="Murdoch R.W."/>
            <person name="Higgins S."/>
            <person name="Loffler F."/>
        </authorList>
    </citation>
    <scope>NUCLEOTIDE SEQUENCE</scope>
</reference>
<dbReference type="InterPro" id="IPR049215">
    <property type="entry name" value="DUF6809"/>
</dbReference>
<protein>
    <submittedName>
        <fullName evidence="1">Uncharacterized protein</fullName>
    </submittedName>
</protein>
<proteinExistence type="predicted"/>
<sequence length="110" mass="12888">MYDYMKTLQKSFVAPPECERIRHELERAHEALHEQLDKQQRTLLLRYIDLENALREETSLCSFLNGYRLACGIYRELLQEPPHSFEQEEETTAEALYLAEKQAAAAAKED</sequence>